<name>A0AAP0J6R8_9MAGN</name>
<dbReference type="Proteomes" id="UP001420932">
    <property type="component" value="Unassembled WGS sequence"/>
</dbReference>
<accession>A0AAP0J6R8</accession>
<evidence type="ECO:0000313" key="2">
    <source>
        <dbReference type="Proteomes" id="UP001420932"/>
    </source>
</evidence>
<evidence type="ECO:0000313" key="1">
    <source>
        <dbReference type="EMBL" id="KAK9128488.1"/>
    </source>
</evidence>
<organism evidence="1 2">
    <name type="scientific">Stephania yunnanensis</name>
    <dbReference type="NCBI Taxonomy" id="152371"/>
    <lineage>
        <taxon>Eukaryota</taxon>
        <taxon>Viridiplantae</taxon>
        <taxon>Streptophyta</taxon>
        <taxon>Embryophyta</taxon>
        <taxon>Tracheophyta</taxon>
        <taxon>Spermatophyta</taxon>
        <taxon>Magnoliopsida</taxon>
        <taxon>Ranunculales</taxon>
        <taxon>Menispermaceae</taxon>
        <taxon>Menispermoideae</taxon>
        <taxon>Cissampelideae</taxon>
        <taxon>Stephania</taxon>
    </lineage>
</organism>
<proteinExistence type="predicted"/>
<gene>
    <name evidence="1" type="ORF">Syun_017285</name>
</gene>
<reference evidence="1 2" key="1">
    <citation type="submission" date="2024-01" db="EMBL/GenBank/DDBJ databases">
        <title>Genome assemblies of Stephania.</title>
        <authorList>
            <person name="Yang L."/>
        </authorList>
    </citation>
    <scope>NUCLEOTIDE SEQUENCE [LARGE SCALE GENOMIC DNA]</scope>
    <source>
        <strain evidence="1">YNDBR</strain>
        <tissue evidence="1">Leaf</tissue>
    </source>
</reference>
<keyword evidence="2" id="KW-1185">Reference proteome</keyword>
<dbReference type="EMBL" id="JBBNAF010000007">
    <property type="protein sequence ID" value="KAK9128488.1"/>
    <property type="molecule type" value="Genomic_DNA"/>
</dbReference>
<comment type="caution">
    <text evidence="1">The sequence shown here is derived from an EMBL/GenBank/DDBJ whole genome shotgun (WGS) entry which is preliminary data.</text>
</comment>
<dbReference type="AlphaFoldDB" id="A0AAP0J6R8"/>
<protein>
    <submittedName>
        <fullName evidence="1">Uncharacterized protein</fullName>
    </submittedName>
</protein>
<sequence>MRITCIKDVDIAKDSHYRLLEEASTMIHVSLADISSTERTNLKATKMLL</sequence>